<reference evidence="2" key="2">
    <citation type="journal article" date="2019" name="Mol. Plant Microbe Interact.">
        <title>Genome sequence resources for four phytopathogenic fungi from the Colletotrichum orbiculare species complex.</title>
        <authorList>
            <person name="Gan P."/>
            <person name="Tsushima A."/>
            <person name="Narusaka M."/>
            <person name="Narusaka Y."/>
            <person name="Takano Y."/>
            <person name="Kubo Y."/>
            <person name="Shirasu K."/>
        </authorList>
    </citation>
    <scope>GENOME REANNOTATION</scope>
    <source>
        <strain evidence="2">104-T / ATCC 96160 / CBS 514.97 / LARS 414 / MAFF 240422</strain>
    </source>
</reference>
<dbReference type="Proteomes" id="UP000014480">
    <property type="component" value="Unassembled WGS sequence"/>
</dbReference>
<reference evidence="2" key="1">
    <citation type="journal article" date="2013" name="New Phytol.">
        <title>Comparative genomic and transcriptomic analyses reveal the hemibiotrophic stage shift of Colletotrichum fungi.</title>
        <authorList>
            <person name="Gan P."/>
            <person name="Ikeda K."/>
            <person name="Irieda H."/>
            <person name="Narusaka M."/>
            <person name="O'Connell R.J."/>
            <person name="Narusaka Y."/>
            <person name="Takano Y."/>
            <person name="Kubo Y."/>
            <person name="Shirasu K."/>
        </authorList>
    </citation>
    <scope>NUCLEOTIDE SEQUENCE [LARGE SCALE GENOMIC DNA]</scope>
    <source>
        <strain evidence="2">104-T / ATCC 96160 / CBS 514.97 / LARS 414 / MAFF 240422</strain>
    </source>
</reference>
<evidence type="ECO:0000313" key="2">
    <source>
        <dbReference type="Proteomes" id="UP000014480"/>
    </source>
</evidence>
<protein>
    <submittedName>
        <fullName evidence="1">Uncharacterized protein</fullName>
    </submittedName>
</protein>
<dbReference type="AlphaFoldDB" id="A0A484F8Y5"/>
<gene>
    <name evidence="1" type="ORF">Cob_v012494</name>
</gene>
<proteinExistence type="predicted"/>
<keyword evidence="2" id="KW-1185">Reference proteome</keyword>
<comment type="caution">
    <text evidence="1">The sequence shown here is derived from an EMBL/GenBank/DDBJ whole genome shotgun (WGS) entry which is preliminary data.</text>
</comment>
<name>A0A484F8Y5_COLOR</name>
<dbReference type="OrthoDB" id="4732339at2759"/>
<accession>A0A484F8Y5</accession>
<evidence type="ECO:0000313" key="1">
    <source>
        <dbReference type="EMBL" id="TDZ14584.1"/>
    </source>
</evidence>
<dbReference type="EMBL" id="AMCV02000049">
    <property type="protein sequence ID" value="TDZ14584.1"/>
    <property type="molecule type" value="Genomic_DNA"/>
</dbReference>
<sequence>MMREVLAVAANPVCLPYVETDDQGRVIVLPGDRFCRVSPNNDAILCTRARRFSSHFRLRKHIIVKHKRQIAPARNDEDVLARY</sequence>
<organism evidence="1 2">
    <name type="scientific">Colletotrichum orbiculare (strain 104-T / ATCC 96160 / CBS 514.97 / LARS 414 / MAFF 240422)</name>
    <name type="common">Cucumber anthracnose fungus</name>
    <name type="synonym">Colletotrichum lagenarium</name>
    <dbReference type="NCBI Taxonomy" id="1213857"/>
    <lineage>
        <taxon>Eukaryota</taxon>
        <taxon>Fungi</taxon>
        <taxon>Dikarya</taxon>
        <taxon>Ascomycota</taxon>
        <taxon>Pezizomycotina</taxon>
        <taxon>Sordariomycetes</taxon>
        <taxon>Hypocreomycetidae</taxon>
        <taxon>Glomerellales</taxon>
        <taxon>Glomerellaceae</taxon>
        <taxon>Colletotrichum</taxon>
        <taxon>Colletotrichum orbiculare species complex</taxon>
    </lineage>
</organism>